<dbReference type="CDD" id="cd08504">
    <property type="entry name" value="PBP2_OppA"/>
    <property type="match status" value="1"/>
</dbReference>
<feature type="chain" id="PRO_5046045636" evidence="5">
    <location>
        <begin position="26"/>
        <end position="560"/>
    </location>
</feature>
<name>A0ABV9GMM7_9BACL</name>
<dbReference type="PANTHER" id="PTHR30290:SF10">
    <property type="entry name" value="PERIPLASMIC OLIGOPEPTIDE-BINDING PROTEIN-RELATED"/>
    <property type="match status" value="1"/>
</dbReference>
<feature type="signal peptide" evidence="5">
    <location>
        <begin position="1"/>
        <end position="25"/>
    </location>
</feature>
<evidence type="ECO:0000259" key="6">
    <source>
        <dbReference type="Pfam" id="PF00496"/>
    </source>
</evidence>
<dbReference type="InterPro" id="IPR039424">
    <property type="entry name" value="SBP_5"/>
</dbReference>
<feature type="domain" description="Solute-binding protein family 5" evidence="6">
    <location>
        <begin position="89"/>
        <end position="479"/>
    </location>
</feature>
<proteinExistence type="inferred from homology"/>
<dbReference type="PROSITE" id="PS51257">
    <property type="entry name" value="PROKAR_LIPOPROTEIN"/>
    <property type="match status" value="1"/>
</dbReference>
<dbReference type="Gene3D" id="3.10.105.10">
    <property type="entry name" value="Dipeptide-binding Protein, Domain 3"/>
    <property type="match status" value="1"/>
</dbReference>
<accession>A0ABV9GMM7</accession>
<evidence type="ECO:0000256" key="4">
    <source>
        <dbReference type="ARBA" id="ARBA00022729"/>
    </source>
</evidence>
<evidence type="ECO:0000313" key="8">
    <source>
        <dbReference type="Proteomes" id="UP001596022"/>
    </source>
</evidence>
<dbReference type="PIRSF" id="PIRSF002741">
    <property type="entry name" value="MppA"/>
    <property type="match status" value="1"/>
</dbReference>
<dbReference type="Pfam" id="PF00496">
    <property type="entry name" value="SBP_bac_5"/>
    <property type="match status" value="1"/>
</dbReference>
<comment type="caution">
    <text evidence="7">The sequence shown here is derived from an EMBL/GenBank/DDBJ whole genome shotgun (WGS) entry which is preliminary data.</text>
</comment>
<gene>
    <name evidence="7" type="ORF">ACFO4N_10705</name>
</gene>
<keyword evidence="4 5" id="KW-0732">Signal</keyword>
<evidence type="ECO:0000256" key="2">
    <source>
        <dbReference type="ARBA" id="ARBA00005695"/>
    </source>
</evidence>
<dbReference type="EMBL" id="JBHSFW010000006">
    <property type="protein sequence ID" value="MFC4619183.1"/>
    <property type="molecule type" value="Genomic_DNA"/>
</dbReference>
<dbReference type="Gene3D" id="3.90.76.10">
    <property type="entry name" value="Dipeptide-binding Protein, Domain 1"/>
    <property type="match status" value="1"/>
</dbReference>
<dbReference type="RefSeq" id="WP_376846280.1">
    <property type="nucleotide sequence ID" value="NZ_JBHSFW010000006.1"/>
</dbReference>
<dbReference type="Gene3D" id="3.40.190.10">
    <property type="entry name" value="Periplasmic binding protein-like II"/>
    <property type="match status" value="1"/>
</dbReference>
<protein>
    <submittedName>
        <fullName evidence="7">Peptide ABC transporter substrate-binding protein</fullName>
    </submittedName>
</protein>
<evidence type="ECO:0000256" key="3">
    <source>
        <dbReference type="ARBA" id="ARBA00022448"/>
    </source>
</evidence>
<dbReference type="PANTHER" id="PTHR30290">
    <property type="entry name" value="PERIPLASMIC BINDING COMPONENT OF ABC TRANSPORTER"/>
    <property type="match status" value="1"/>
</dbReference>
<comment type="subcellular location">
    <subcellularLocation>
        <location evidence="1">Cell envelope</location>
    </subcellularLocation>
</comment>
<comment type="similarity">
    <text evidence="2">Belongs to the bacterial solute-binding protein 5 family.</text>
</comment>
<evidence type="ECO:0000256" key="5">
    <source>
        <dbReference type="SAM" id="SignalP"/>
    </source>
</evidence>
<reference evidence="8" key="1">
    <citation type="journal article" date="2019" name="Int. J. Syst. Evol. Microbiol.">
        <title>The Global Catalogue of Microorganisms (GCM) 10K type strain sequencing project: providing services to taxonomists for standard genome sequencing and annotation.</title>
        <authorList>
            <consortium name="The Broad Institute Genomics Platform"/>
            <consortium name="The Broad Institute Genome Sequencing Center for Infectious Disease"/>
            <person name="Wu L."/>
            <person name="Ma J."/>
        </authorList>
    </citation>
    <scope>NUCLEOTIDE SEQUENCE [LARGE SCALE GENOMIC DNA]</scope>
    <source>
        <strain evidence="8">CGMCC 1.16306</strain>
    </source>
</reference>
<dbReference type="InterPro" id="IPR000914">
    <property type="entry name" value="SBP_5_dom"/>
</dbReference>
<evidence type="ECO:0000313" key="7">
    <source>
        <dbReference type="EMBL" id="MFC4619183.1"/>
    </source>
</evidence>
<evidence type="ECO:0000256" key="1">
    <source>
        <dbReference type="ARBA" id="ARBA00004196"/>
    </source>
</evidence>
<keyword evidence="3" id="KW-0813">Transport</keyword>
<sequence>MNRFSRWSIFICLICAFGLVLTACASNGGKNTDDQTTSKGSGLASKQVLNMASDGDISTMNLFHATDGVSLRALEEVQSGLMRLNVKGKPVPDMAAAMPKVSNNETVYTFKIRPNAKWSNGDPVTAQDFVYSWRKTLSKDTASEYAYIFTSAAVKNAAAISDPKSKLYNQVDQLGIKALDKQTLQITLERPTPFFLSLLSFPPFFPADQKVVEKYGDGYAVEPDKMVYNGPYTLSEWQHGTGWTFKKNPDYWDQKHIHLEQVNYKITKEVSTRTNLYTTNKIDFTDLSTDLISKFENKPDLHKGVLGKGGIFLRLNQKVPALKNKAVRNAIYNAVDRKQMTDYLLKDGSAPAYYFVAKNYMKGLDGKDFREAYPEINKHSLTWAKDQWQKGLKEVGQKKVNLELLIYEGSSNDDIAQYLKAQLEKNLSGIHIEINKQPVNQFLKKEDAGDYDIDLANWGPDYPDPMSDLEMWVSGGPFNNTGFSSKKYDDMINQAKNLGADPAKRFKVMQEAEKLLLDDAVIVPLYQPAYVYLLKPYVKQFVYTRPGPNQDWTYAYIEKH</sequence>
<dbReference type="Proteomes" id="UP001596022">
    <property type="component" value="Unassembled WGS sequence"/>
</dbReference>
<organism evidence="7 8">
    <name type="scientific">Camelliibacillus cellulosilyticus</name>
    <dbReference type="NCBI Taxonomy" id="2174486"/>
    <lineage>
        <taxon>Bacteria</taxon>
        <taxon>Bacillati</taxon>
        <taxon>Bacillota</taxon>
        <taxon>Bacilli</taxon>
        <taxon>Bacillales</taxon>
        <taxon>Sporolactobacillaceae</taxon>
        <taxon>Camelliibacillus</taxon>
    </lineage>
</organism>
<dbReference type="InterPro" id="IPR030678">
    <property type="entry name" value="Peptide/Ni-bd"/>
</dbReference>
<dbReference type="SUPFAM" id="SSF53850">
    <property type="entry name" value="Periplasmic binding protein-like II"/>
    <property type="match status" value="1"/>
</dbReference>
<keyword evidence="8" id="KW-1185">Reference proteome</keyword>